<dbReference type="RefSeq" id="WP_003437342.1">
    <property type="nucleotide sequence ID" value="NZ_AP031492.1"/>
</dbReference>
<reference evidence="2" key="1">
    <citation type="submission" date="2014-07" db="EMBL/GenBank/DDBJ databases">
        <authorList>
            <person name="Monot Marc"/>
        </authorList>
    </citation>
    <scope>NUCLEOTIDE SEQUENCE</scope>
    <source>
        <strain evidence="4">7032989</strain>
        <strain evidence="3">7032994</strain>
    </source>
</reference>
<reference evidence="5" key="2">
    <citation type="journal article" date="2018" name="Genome Biol.">
        <title>SKESA: strategic k-mer extension for scrupulous assemblies.</title>
        <authorList>
            <person name="Souvorov A."/>
            <person name="Agarwala R."/>
            <person name="Lipman D.J."/>
        </authorList>
    </citation>
    <scope>NUCLEOTIDE SEQUENCE</scope>
    <source>
        <strain evidence="5">HN1000</strain>
    </source>
</reference>
<gene>
    <name evidence="4" type="ORF">BN1095_570016</name>
    <name evidence="2" type="ORF">BN1096_270016</name>
    <name evidence="3" type="ORF">BN1097_260016</name>
    <name evidence="5" type="ORF">KRM00_003539</name>
    <name evidence="8" type="ORF">SAMEA1402366_01757</name>
    <name evidence="7" type="ORF">SAMEA1402399_01883</name>
    <name evidence="6" type="ORF">SAMEA3375112_01294</name>
</gene>
<evidence type="ECO:0000313" key="2">
    <source>
        <dbReference type="EMBL" id="CDS83945.1"/>
    </source>
</evidence>
<dbReference type="Proteomes" id="UP000372533">
    <property type="component" value="Unassembled WGS sequence"/>
</dbReference>
<feature type="domain" description="DUF1659" evidence="1">
    <location>
        <begin position="4"/>
        <end position="72"/>
    </location>
</feature>
<evidence type="ECO:0000259" key="1">
    <source>
        <dbReference type="Pfam" id="PF07872"/>
    </source>
</evidence>
<dbReference type="GeneID" id="66353118"/>
<evidence type="ECO:0000313" key="4">
    <source>
        <dbReference type="EMBL" id="CDT56972.1"/>
    </source>
</evidence>
<dbReference type="InterPro" id="IPR012454">
    <property type="entry name" value="DUF1659"/>
</dbReference>
<dbReference type="AlphaFoldDB" id="A0A031WFT0"/>
<dbReference type="EMBL" id="CAADAN010000005">
    <property type="protein sequence ID" value="VFD31964.1"/>
    <property type="molecule type" value="Genomic_DNA"/>
</dbReference>
<evidence type="ECO:0000313" key="9">
    <source>
        <dbReference type="Proteomes" id="UP000189137"/>
    </source>
</evidence>
<dbReference type="EMBL" id="LK933260">
    <property type="protein sequence ID" value="CDT56972.1"/>
    <property type="molecule type" value="Genomic_DNA"/>
</dbReference>
<accession>A0A031WFT0</accession>
<dbReference type="EMBL" id="FUPS01000003">
    <property type="protein sequence ID" value="SJS10343.1"/>
    <property type="molecule type" value="Genomic_DNA"/>
</dbReference>
<dbReference type="EMBL" id="LK932361">
    <property type="protein sequence ID" value="CDS84383.1"/>
    <property type="molecule type" value="Genomic_DNA"/>
</dbReference>
<dbReference type="Proteomes" id="UP000878956">
    <property type="component" value="Unassembled WGS sequence"/>
</dbReference>
<dbReference type="Pfam" id="PF07872">
    <property type="entry name" value="DUF1659"/>
    <property type="match status" value="1"/>
</dbReference>
<dbReference type="Proteomes" id="UP000189137">
    <property type="component" value="Unassembled WGS sequence"/>
</dbReference>
<evidence type="ECO:0000313" key="5">
    <source>
        <dbReference type="EMBL" id="HBH1543998.1"/>
    </source>
</evidence>
<reference evidence="7 11" key="3">
    <citation type="submission" date="2019-02" db="EMBL/GenBank/DDBJ databases">
        <authorList>
            <consortium name="Pathogen Informatics"/>
        </authorList>
    </citation>
    <scope>NUCLEOTIDE SEQUENCE [LARGE SCALE GENOMIC DNA]</scope>
    <source>
        <strain evidence="11">clo34</strain>
        <strain evidence="7">Clo34</strain>
        <strain evidence="8">Tl291</strain>
        <strain evidence="10">tl291</strain>
        <strain evidence="6 9">VRECD0157</strain>
    </source>
</reference>
<sequence length="73" mass="7797">MEVVSTKNLSSIKLKLDAGFDDKGKAVVKSKSFANVKAEALNEDVYAVAEAIASLQENPIVDILKLDSTSLSK</sequence>
<name>A0A031WFT0_CLODI</name>
<dbReference type="Proteomes" id="UP000411588">
    <property type="component" value="Unassembled WGS sequence"/>
</dbReference>
<proteinExistence type="predicted"/>
<protein>
    <submittedName>
        <fullName evidence="5">DUF1659 domain-containing protein</fullName>
    </submittedName>
    <submittedName>
        <fullName evidence="6">Protein of uncharacterized function (DUF1659)</fullName>
    </submittedName>
</protein>
<dbReference type="EMBL" id="DAEPXK010000055">
    <property type="protein sequence ID" value="HBH1543998.1"/>
    <property type="molecule type" value="Genomic_DNA"/>
</dbReference>
<evidence type="ECO:0000313" key="10">
    <source>
        <dbReference type="Proteomes" id="UP000372533"/>
    </source>
</evidence>
<dbReference type="PATRIC" id="fig|1496.1373.peg.3377"/>
<dbReference type="OMA" id="TRINQVD"/>
<evidence type="ECO:0000313" key="8">
    <source>
        <dbReference type="EMBL" id="VHY05709.1"/>
    </source>
</evidence>
<evidence type="ECO:0000313" key="3">
    <source>
        <dbReference type="EMBL" id="CDS84383.1"/>
    </source>
</evidence>
<reference evidence="5" key="4">
    <citation type="submission" date="2021-06" db="EMBL/GenBank/DDBJ databases">
        <authorList>
            <consortium name="NCBI Pathogen Detection Project"/>
        </authorList>
    </citation>
    <scope>NUCLEOTIDE SEQUENCE</scope>
    <source>
        <strain evidence="5">HN1000</strain>
    </source>
</reference>
<dbReference type="EMBL" id="CAAJVP010000007">
    <property type="protein sequence ID" value="VHY05709.1"/>
    <property type="molecule type" value="Genomic_DNA"/>
</dbReference>
<dbReference type="EMBL" id="LK932477">
    <property type="protein sequence ID" value="CDS83945.1"/>
    <property type="molecule type" value="Genomic_DNA"/>
</dbReference>
<evidence type="ECO:0000313" key="7">
    <source>
        <dbReference type="EMBL" id="VFD31964.1"/>
    </source>
</evidence>
<evidence type="ECO:0000313" key="11">
    <source>
        <dbReference type="Proteomes" id="UP000411588"/>
    </source>
</evidence>
<evidence type="ECO:0000313" key="6">
    <source>
        <dbReference type="EMBL" id="SJS10343.1"/>
    </source>
</evidence>
<dbReference type="KEGG" id="pdf:CD630DERM_06220"/>
<organism evidence="2">
    <name type="scientific">Clostridioides difficile</name>
    <name type="common">Peptoclostridium difficile</name>
    <dbReference type="NCBI Taxonomy" id="1496"/>
    <lineage>
        <taxon>Bacteria</taxon>
        <taxon>Bacillati</taxon>
        <taxon>Bacillota</taxon>
        <taxon>Clostridia</taxon>
        <taxon>Peptostreptococcales</taxon>
        <taxon>Peptostreptococcaceae</taxon>
        <taxon>Clostridioides</taxon>
    </lineage>
</organism>